<sequence>MTRPATRIELRQEAYEVIASGTAQHLPRETGGILLGYGEDAHIVVTHALVVDGPGASTHRYVRDDVRANVLLAAFLAQRADDDPTGYVGEWHSHPAPSGPSPTDVAAMQATAREYDGPLALLVHAPGAQQPFFGLITRRQRMGRVASKAVTVLPPLSRSEALGPLPDGAVRRDGPG</sequence>
<gene>
    <name evidence="7" type="ORF">GCM10010326_78000</name>
</gene>
<evidence type="ECO:0000313" key="8">
    <source>
        <dbReference type="Proteomes" id="UP000600946"/>
    </source>
</evidence>
<evidence type="ECO:0000259" key="6">
    <source>
        <dbReference type="Pfam" id="PF14464"/>
    </source>
</evidence>
<dbReference type="SUPFAM" id="SSF102712">
    <property type="entry name" value="JAB1/MPN domain"/>
    <property type="match status" value="1"/>
</dbReference>
<dbReference type="InterPro" id="IPR028090">
    <property type="entry name" value="JAB_dom_prok"/>
</dbReference>
<keyword evidence="1" id="KW-0645">Protease</keyword>
<organism evidence="7 8">
    <name type="scientific">Streptomyces xanthochromogenes</name>
    <dbReference type="NCBI Taxonomy" id="67384"/>
    <lineage>
        <taxon>Bacteria</taxon>
        <taxon>Bacillati</taxon>
        <taxon>Actinomycetota</taxon>
        <taxon>Actinomycetes</taxon>
        <taxon>Kitasatosporales</taxon>
        <taxon>Streptomycetaceae</taxon>
        <taxon>Streptomyces</taxon>
    </lineage>
</organism>
<keyword evidence="8" id="KW-1185">Reference proteome</keyword>
<keyword evidence="3" id="KW-0378">Hydrolase</keyword>
<name>A0ABQ3AZ15_9ACTN</name>
<evidence type="ECO:0000256" key="3">
    <source>
        <dbReference type="ARBA" id="ARBA00022801"/>
    </source>
</evidence>
<dbReference type="EMBL" id="BMUU01000030">
    <property type="protein sequence ID" value="GGY72204.1"/>
    <property type="molecule type" value="Genomic_DNA"/>
</dbReference>
<accession>A0ABQ3AZ15</accession>
<evidence type="ECO:0000256" key="5">
    <source>
        <dbReference type="ARBA" id="ARBA00023049"/>
    </source>
</evidence>
<dbReference type="Gene3D" id="3.40.140.10">
    <property type="entry name" value="Cytidine Deaminase, domain 2"/>
    <property type="match status" value="1"/>
</dbReference>
<evidence type="ECO:0000313" key="7">
    <source>
        <dbReference type="EMBL" id="GGY72204.1"/>
    </source>
</evidence>
<proteinExistence type="predicted"/>
<dbReference type="RefSeq" id="WP_229893129.1">
    <property type="nucleotide sequence ID" value="NZ_BMUU01000030.1"/>
</dbReference>
<protein>
    <recommendedName>
        <fullName evidence="6">JAB domain-containing protein</fullName>
    </recommendedName>
</protein>
<evidence type="ECO:0000256" key="2">
    <source>
        <dbReference type="ARBA" id="ARBA00022723"/>
    </source>
</evidence>
<keyword evidence="2" id="KW-0479">Metal-binding</keyword>
<evidence type="ECO:0000256" key="1">
    <source>
        <dbReference type="ARBA" id="ARBA00022670"/>
    </source>
</evidence>
<evidence type="ECO:0000256" key="4">
    <source>
        <dbReference type="ARBA" id="ARBA00022833"/>
    </source>
</evidence>
<keyword evidence="5" id="KW-0482">Metalloprotease</keyword>
<dbReference type="Proteomes" id="UP000600946">
    <property type="component" value="Unassembled WGS sequence"/>
</dbReference>
<dbReference type="Pfam" id="PF14464">
    <property type="entry name" value="Prok-JAB"/>
    <property type="match status" value="1"/>
</dbReference>
<feature type="domain" description="JAB" evidence="6">
    <location>
        <begin position="13"/>
        <end position="125"/>
    </location>
</feature>
<dbReference type="GeneID" id="96295615"/>
<keyword evidence="4" id="KW-0862">Zinc</keyword>
<comment type="caution">
    <text evidence="7">The sequence shown here is derived from an EMBL/GenBank/DDBJ whole genome shotgun (WGS) entry which is preliminary data.</text>
</comment>
<reference evidence="8" key="1">
    <citation type="journal article" date="2019" name="Int. J. Syst. Evol. Microbiol.">
        <title>The Global Catalogue of Microorganisms (GCM) 10K type strain sequencing project: providing services to taxonomists for standard genome sequencing and annotation.</title>
        <authorList>
            <consortium name="The Broad Institute Genomics Platform"/>
            <consortium name="The Broad Institute Genome Sequencing Center for Infectious Disease"/>
            <person name="Wu L."/>
            <person name="Ma J."/>
        </authorList>
    </citation>
    <scope>NUCLEOTIDE SEQUENCE [LARGE SCALE GENOMIC DNA]</scope>
    <source>
        <strain evidence="8">JCM 4594</strain>
    </source>
</reference>